<evidence type="ECO:0000256" key="8">
    <source>
        <dbReference type="ARBA" id="ARBA00023154"/>
    </source>
</evidence>
<evidence type="ECO:0000256" key="9">
    <source>
        <dbReference type="ARBA" id="ARBA00023239"/>
    </source>
</evidence>
<evidence type="ECO:0000256" key="14">
    <source>
        <dbReference type="PIRSR" id="PIRSR001365-1"/>
    </source>
</evidence>
<comment type="pathway">
    <text evidence="2 12">Amino-acid biosynthesis; L-lysine biosynthesis via DAP pathway; (S)-tetrahydrodipicolinate from L-aspartate: step 3/4.</text>
</comment>
<dbReference type="HAMAP" id="MF_00418">
    <property type="entry name" value="DapA"/>
    <property type="match status" value="1"/>
</dbReference>
<feature type="active site" description="Proton donor/acceptor" evidence="12 14">
    <location>
        <position position="141"/>
    </location>
</feature>
<evidence type="ECO:0000313" key="16">
    <source>
        <dbReference type="EMBL" id="ANP28194.1"/>
    </source>
</evidence>
<evidence type="ECO:0000256" key="2">
    <source>
        <dbReference type="ARBA" id="ARBA00005120"/>
    </source>
</evidence>
<name>A0A1B0ZJJ8_9MICO</name>
<dbReference type="InterPro" id="IPR005263">
    <property type="entry name" value="DapA"/>
</dbReference>
<protein>
    <recommendedName>
        <fullName evidence="4 12">4-hydroxy-tetrahydrodipicolinate synthase</fullName>
        <shortName evidence="12">HTPA synthase</shortName>
        <ecNumber evidence="4 12">4.3.3.7</ecNumber>
    </recommendedName>
</protein>
<dbReference type="SMART" id="SM01130">
    <property type="entry name" value="DHDPS"/>
    <property type="match status" value="1"/>
</dbReference>
<accession>A0A1B0ZJJ8</accession>
<keyword evidence="10 12" id="KW-0704">Schiff base</keyword>
<feature type="active site" description="Schiff-base intermediate with substrate" evidence="12 14">
    <location>
        <position position="169"/>
    </location>
</feature>
<dbReference type="PROSITE" id="PS00666">
    <property type="entry name" value="DHDPS_2"/>
    <property type="match status" value="1"/>
</dbReference>
<dbReference type="KEGG" id="dva:DAD186_16440"/>
<evidence type="ECO:0000256" key="1">
    <source>
        <dbReference type="ARBA" id="ARBA00003294"/>
    </source>
</evidence>
<organism evidence="16 17">
    <name type="scientific">Dermabacter vaginalis</name>
    <dbReference type="NCBI Taxonomy" id="1630135"/>
    <lineage>
        <taxon>Bacteria</taxon>
        <taxon>Bacillati</taxon>
        <taxon>Actinomycetota</taxon>
        <taxon>Actinomycetes</taxon>
        <taxon>Micrococcales</taxon>
        <taxon>Dermabacteraceae</taxon>
        <taxon>Dermabacter</taxon>
    </lineage>
</organism>
<comment type="subunit">
    <text evidence="12">Homotetramer; dimer of dimers.</text>
</comment>
<dbReference type="Pfam" id="PF00701">
    <property type="entry name" value="DHDPS"/>
    <property type="match status" value="1"/>
</dbReference>
<dbReference type="Gene3D" id="3.20.20.70">
    <property type="entry name" value="Aldolase class I"/>
    <property type="match status" value="1"/>
</dbReference>
<keyword evidence="5 12" id="KW-0963">Cytoplasm</keyword>
<dbReference type="SUPFAM" id="SSF51569">
    <property type="entry name" value="Aldolase"/>
    <property type="match status" value="1"/>
</dbReference>
<proteinExistence type="inferred from homology"/>
<keyword evidence="8 12" id="KW-0457">Lysine biosynthesis</keyword>
<dbReference type="InterPro" id="IPR020625">
    <property type="entry name" value="Schiff_base-form_aldolases_AS"/>
</dbReference>
<dbReference type="CDD" id="cd00950">
    <property type="entry name" value="DHDPS"/>
    <property type="match status" value="1"/>
</dbReference>
<feature type="site" description="Part of a proton relay during catalysis" evidence="12">
    <location>
        <position position="115"/>
    </location>
</feature>
<evidence type="ECO:0000256" key="5">
    <source>
        <dbReference type="ARBA" id="ARBA00022490"/>
    </source>
</evidence>
<dbReference type="NCBIfam" id="TIGR00674">
    <property type="entry name" value="dapA"/>
    <property type="match status" value="1"/>
</dbReference>
<comment type="similarity">
    <text evidence="3 12 13">Belongs to the DapA family.</text>
</comment>
<evidence type="ECO:0000256" key="7">
    <source>
        <dbReference type="ARBA" id="ARBA00022915"/>
    </source>
</evidence>
<evidence type="ECO:0000256" key="3">
    <source>
        <dbReference type="ARBA" id="ARBA00007592"/>
    </source>
</evidence>
<gene>
    <name evidence="12" type="primary">dapA</name>
    <name evidence="16" type="ORF">DAD186_16440</name>
</gene>
<keyword evidence="6 12" id="KW-0028">Amino-acid biosynthesis</keyword>
<dbReference type="InterPro" id="IPR013785">
    <property type="entry name" value="Aldolase_TIM"/>
</dbReference>
<evidence type="ECO:0000313" key="17">
    <source>
        <dbReference type="Proteomes" id="UP000092596"/>
    </source>
</evidence>
<dbReference type="GO" id="GO:0009089">
    <property type="term" value="P:lysine biosynthetic process via diaminopimelate"/>
    <property type="evidence" value="ECO:0007669"/>
    <property type="project" value="UniProtKB-UniRule"/>
</dbReference>
<dbReference type="GO" id="GO:0008840">
    <property type="term" value="F:4-hydroxy-tetrahydrodipicolinate synthase activity"/>
    <property type="evidence" value="ECO:0007669"/>
    <property type="project" value="UniProtKB-UniRule"/>
</dbReference>
<evidence type="ECO:0000256" key="11">
    <source>
        <dbReference type="ARBA" id="ARBA00047836"/>
    </source>
</evidence>
<dbReference type="PANTHER" id="PTHR12128:SF66">
    <property type="entry name" value="4-HYDROXY-2-OXOGLUTARATE ALDOLASE, MITOCHONDRIAL"/>
    <property type="match status" value="1"/>
</dbReference>
<dbReference type="PRINTS" id="PR00146">
    <property type="entry name" value="DHPICSNTHASE"/>
</dbReference>
<feature type="site" description="Part of a proton relay during catalysis" evidence="12">
    <location>
        <position position="51"/>
    </location>
</feature>
<dbReference type="UniPathway" id="UPA00034">
    <property type="reaction ID" value="UER00017"/>
</dbReference>
<dbReference type="InterPro" id="IPR002220">
    <property type="entry name" value="DapA-like"/>
</dbReference>
<comment type="catalytic activity">
    <reaction evidence="11 12">
        <text>L-aspartate 4-semialdehyde + pyruvate = (2S,4S)-4-hydroxy-2,3,4,5-tetrahydrodipicolinate + H2O + H(+)</text>
        <dbReference type="Rhea" id="RHEA:34171"/>
        <dbReference type="ChEBI" id="CHEBI:15361"/>
        <dbReference type="ChEBI" id="CHEBI:15377"/>
        <dbReference type="ChEBI" id="CHEBI:15378"/>
        <dbReference type="ChEBI" id="CHEBI:67139"/>
        <dbReference type="ChEBI" id="CHEBI:537519"/>
        <dbReference type="EC" id="4.3.3.7"/>
    </reaction>
</comment>
<comment type="subcellular location">
    <subcellularLocation>
        <location evidence="12">Cytoplasm</location>
    </subcellularLocation>
</comment>
<dbReference type="PANTHER" id="PTHR12128">
    <property type="entry name" value="DIHYDRODIPICOLINATE SYNTHASE"/>
    <property type="match status" value="1"/>
</dbReference>
<keyword evidence="9 12" id="KW-0456">Lyase</keyword>
<dbReference type="RefSeq" id="WP_065248226.1">
    <property type="nucleotide sequence ID" value="NZ_CP012117.1"/>
</dbReference>
<feature type="binding site" evidence="12 15">
    <location>
        <position position="52"/>
    </location>
    <ligand>
        <name>pyruvate</name>
        <dbReference type="ChEBI" id="CHEBI:15361"/>
    </ligand>
</feature>
<feature type="binding site" evidence="12 15">
    <location>
        <position position="209"/>
    </location>
    <ligand>
        <name>pyruvate</name>
        <dbReference type="ChEBI" id="CHEBI:15361"/>
    </ligand>
</feature>
<dbReference type="PATRIC" id="fig|1630135.4.peg.1644"/>
<reference evidence="16 17" key="1">
    <citation type="submission" date="2015-06" db="EMBL/GenBank/DDBJ databases">
        <title>Investigation of pathophysiology for high-risk pregnancy and development of treatment modality based on it.</title>
        <authorList>
            <person name="Kim B.-C."/>
            <person name="Lim S."/>
        </authorList>
    </citation>
    <scope>NUCLEOTIDE SEQUENCE [LARGE SCALE GENOMIC DNA]</scope>
    <source>
        <strain evidence="16 17">AD1-86</strain>
    </source>
</reference>
<dbReference type="EC" id="4.3.3.7" evidence="4 12"/>
<comment type="caution">
    <text evidence="12">Was originally thought to be a dihydrodipicolinate synthase (DHDPS), catalyzing the condensation of (S)-aspartate-beta-semialdehyde [(S)-ASA] and pyruvate to dihydrodipicolinate (DHDP). However, it was shown in E.coli that the product of the enzymatic reaction is not dihydrodipicolinate but in fact (4S)-4-hydroxy-2,3,4,5-tetrahydro-(2S)-dipicolinic acid (HTPA), and that the consecutive dehydration reaction leading to DHDP is not spontaneous but catalyzed by DapB.</text>
</comment>
<dbReference type="Proteomes" id="UP000092596">
    <property type="component" value="Chromosome"/>
</dbReference>
<evidence type="ECO:0000256" key="6">
    <source>
        <dbReference type="ARBA" id="ARBA00022605"/>
    </source>
</evidence>
<dbReference type="GO" id="GO:0019877">
    <property type="term" value="P:diaminopimelate biosynthetic process"/>
    <property type="evidence" value="ECO:0007669"/>
    <property type="project" value="UniProtKB-UniRule"/>
</dbReference>
<keyword evidence="7 12" id="KW-0220">Diaminopimelate biosynthesis</keyword>
<dbReference type="EMBL" id="CP012117">
    <property type="protein sequence ID" value="ANP28194.1"/>
    <property type="molecule type" value="Genomic_DNA"/>
</dbReference>
<evidence type="ECO:0000256" key="12">
    <source>
        <dbReference type="HAMAP-Rule" id="MF_00418"/>
    </source>
</evidence>
<sequence>MSQEAPVFGRLGVAIVTPFTEDLEKVDHEALAGLARHLVDEGHDLIVANGTTGESPTTSDEEKLAILGTVREAVGADVTLLAGAGTNDTRHSVALARAIEEGGNADGLLLATPYYSKPTQRGLINHTLEIVNAVDLPVMLYDIPGRSGIPIEYESAVELSQHPNVVALKEAKGDMHEASKLIRDTSLDIYSGEDALNLPWLSIGAVGTVSVTSHLTGRLDRLMFDALEGGDLALAQRLHASRVDFVDAIMNQGPGTMAIKEALTHLGVLPHAACRAPLGTVEPEVAARIHAAVDAYEGVLAQYTS</sequence>
<evidence type="ECO:0000256" key="10">
    <source>
        <dbReference type="ARBA" id="ARBA00023270"/>
    </source>
</evidence>
<dbReference type="GO" id="GO:0005829">
    <property type="term" value="C:cytosol"/>
    <property type="evidence" value="ECO:0007669"/>
    <property type="project" value="TreeGrafter"/>
</dbReference>
<dbReference type="PIRSF" id="PIRSF001365">
    <property type="entry name" value="DHDPS"/>
    <property type="match status" value="1"/>
</dbReference>
<evidence type="ECO:0000256" key="4">
    <source>
        <dbReference type="ARBA" id="ARBA00012086"/>
    </source>
</evidence>
<evidence type="ECO:0000256" key="15">
    <source>
        <dbReference type="PIRSR" id="PIRSR001365-2"/>
    </source>
</evidence>
<dbReference type="AlphaFoldDB" id="A0A1B0ZJJ8"/>
<dbReference type="STRING" id="1630135.DAD186_16440"/>
<comment type="function">
    <text evidence="1 12">Catalyzes the condensation of (S)-aspartate-beta-semialdehyde [(S)-ASA] and pyruvate to 4-hydroxy-tetrahydrodipicolinate (HTPA).</text>
</comment>
<evidence type="ECO:0000256" key="13">
    <source>
        <dbReference type="PIRNR" id="PIRNR001365"/>
    </source>
</evidence>